<evidence type="ECO:0000313" key="2">
    <source>
        <dbReference type="EMBL" id="MEJ8641376.1"/>
    </source>
</evidence>
<reference evidence="2 3" key="1">
    <citation type="submission" date="2024-03" db="EMBL/GenBank/DDBJ databases">
        <title>Novel Streptomyces species of biotechnological and ecological value are a feature of Machair soil.</title>
        <authorList>
            <person name="Prole J.R."/>
            <person name="Goodfellow M."/>
            <person name="Allenby N."/>
            <person name="Ward A.C."/>
        </authorList>
    </citation>
    <scope>NUCLEOTIDE SEQUENCE [LARGE SCALE GENOMIC DNA]</scope>
    <source>
        <strain evidence="2 3">MS1.HAVA.3</strain>
    </source>
</reference>
<proteinExistence type="predicted"/>
<comment type="caution">
    <text evidence="2">The sequence shown here is derived from an EMBL/GenBank/DDBJ whole genome shotgun (WGS) entry which is preliminary data.</text>
</comment>
<accession>A0ABU8U1I1</accession>
<evidence type="ECO:0000313" key="3">
    <source>
        <dbReference type="Proteomes" id="UP001382904"/>
    </source>
</evidence>
<protein>
    <recommendedName>
        <fullName evidence="4">Lipoprotein</fullName>
    </recommendedName>
</protein>
<evidence type="ECO:0008006" key="4">
    <source>
        <dbReference type="Google" id="ProtNLM"/>
    </source>
</evidence>
<sequence length="45" mass="4204">MAVVTLVTGALLSTAACGLSGGAGEAKEAERTGKVAGRSPSGPSS</sequence>
<dbReference type="EMBL" id="JBBKAM010000002">
    <property type="protein sequence ID" value="MEJ8641376.1"/>
    <property type="molecule type" value="Genomic_DNA"/>
</dbReference>
<organism evidence="2 3">
    <name type="scientific">Streptomyces caledonius</name>
    <dbReference type="NCBI Taxonomy" id="3134107"/>
    <lineage>
        <taxon>Bacteria</taxon>
        <taxon>Bacillati</taxon>
        <taxon>Actinomycetota</taxon>
        <taxon>Actinomycetes</taxon>
        <taxon>Kitasatosporales</taxon>
        <taxon>Streptomycetaceae</taxon>
        <taxon>Streptomyces</taxon>
    </lineage>
</organism>
<gene>
    <name evidence="2" type="ORF">WKI68_07600</name>
</gene>
<evidence type="ECO:0000256" key="1">
    <source>
        <dbReference type="SAM" id="MobiDB-lite"/>
    </source>
</evidence>
<dbReference type="Proteomes" id="UP001382904">
    <property type="component" value="Unassembled WGS sequence"/>
</dbReference>
<feature type="region of interest" description="Disordered" evidence="1">
    <location>
        <begin position="19"/>
        <end position="45"/>
    </location>
</feature>
<name>A0ABU8U1I1_9ACTN</name>
<keyword evidence="3" id="KW-1185">Reference proteome</keyword>